<sequence length="203" mass="23295">MLFDKLCGMVERHALGIEPIIREAKLFEIDGRPQDFLSKELTWDLEQFFLPFRCVVIEDAAGVVLLYDKHKNQVGNDATRLFITVSSSVTPPDKFHWTRDSKLARDIANYRLQREETISITIGTIDNWKKVSGTTNEFSAEGAVFRHFSCTKREVGVDIDLRNPPESYGLTPSVYEALREESLRNTMVGIQEIYYLNQPSNFV</sequence>
<dbReference type="EMBL" id="LAZR01066818">
    <property type="protein sequence ID" value="KKK52827.1"/>
    <property type="molecule type" value="Genomic_DNA"/>
</dbReference>
<dbReference type="AlphaFoldDB" id="A0A0F8W7P3"/>
<name>A0A0F8W7P3_9ZZZZ</name>
<accession>A0A0F8W7P3</accession>
<comment type="caution">
    <text evidence="1">The sequence shown here is derived from an EMBL/GenBank/DDBJ whole genome shotgun (WGS) entry which is preliminary data.</text>
</comment>
<evidence type="ECO:0000313" key="1">
    <source>
        <dbReference type="EMBL" id="KKK52827.1"/>
    </source>
</evidence>
<organism evidence="1">
    <name type="scientific">marine sediment metagenome</name>
    <dbReference type="NCBI Taxonomy" id="412755"/>
    <lineage>
        <taxon>unclassified sequences</taxon>
        <taxon>metagenomes</taxon>
        <taxon>ecological metagenomes</taxon>
    </lineage>
</organism>
<gene>
    <name evidence="1" type="ORF">LCGC14_3100990</name>
</gene>
<proteinExistence type="predicted"/>
<protein>
    <submittedName>
        <fullName evidence="1">Uncharacterized protein</fullName>
    </submittedName>
</protein>
<reference evidence="1" key="1">
    <citation type="journal article" date="2015" name="Nature">
        <title>Complex archaea that bridge the gap between prokaryotes and eukaryotes.</title>
        <authorList>
            <person name="Spang A."/>
            <person name="Saw J.H."/>
            <person name="Jorgensen S.L."/>
            <person name="Zaremba-Niedzwiedzka K."/>
            <person name="Martijn J."/>
            <person name="Lind A.E."/>
            <person name="van Eijk R."/>
            <person name="Schleper C."/>
            <person name="Guy L."/>
            <person name="Ettema T.J."/>
        </authorList>
    </citation>
    <scope>NUCLEOTIDE SEQUENCE</scope>
</reference>
<feature type="non-terminal residue" evidence="1">
    <location>
        <position position="203"/>
    </location>
</feature>